<dbReference type="SUPFAM" id="SSF54909">
    <property type="entry name" value="Dimeric alpha+beta barrel"/>
    <property type="match status" value="1"/>
</dbReference>
<dbReference type="PROSITE" id="PS50956">
    <property type="entry name" value="HTH_ASNC_2"/>
    <property type="match status" value="1"/>
</dbReference>
<proteinExistence type="predicted"/>
<dbReference type="Proteomes" id="UP001262410">
    <property type="component" value="Unassembled WGS sequence"/>
</dbReference>
<feature type="domain" description="HTH asnC-type" evidence="4">
    <location>
        <begin position="1"/>
        <end position="54"/>
    </location>
</feature>
<dbReference type="PRINTS" id="PR00033">
    <property type="entry name" value="HTHASNC"/>
</dbReference>
<dbReference type="InterPro" id="IPR000485">
    <property type="entry name" value="AsnC-type_HTH_dom"/>
</dbReference>
<keyword evidence="2 5" id="KW-0238">DNA-binding</keyword>
<dbReference type="InterPro" id="IPR019887">
    <property type="entry name" value="Tscrpt_reg_AsnC/Lrp_C"/>
</dbReference>
<evidence type="ECO:0000256" key="2">
    <source>
        <dbReference type="ARBA" id="ARBA00023125"/>
    </source>
</evidence>
<dbReference type="SMART" id="SM00344">
    <property type="entry name" value="HTH_ASNC"/>
    <property type="match status" value="1"/>
</dbReference>
<organism evidence="5 6">
    <name type="scientific">Inquilinus ginsengisoli</name>
    <dbReference type="NCBI Taxonomy" id="363840"/>
    <lineage>
        <taxon>Bacteria</taxon>
        <taxon>Pseudomonadati</taxon>
        <taxon>Pseudomonadota</taxon>
        <taxon>Alphaproteobacteria</taxon>
        <taxon>Rhodospirillales</taxon>
        <taxon>Rhodospirillaceae</taxon>
        <taxon>Inquilinus</taxon>
    </lineage>
</organism>
<dbReference type="Gene3D" id="1.10.10.10">
    <property type="entry name" value="Winged helix-like DNA-binding domain superfamily/Winged helix DNA-binding domain"/>
    <property type="match status" value="1"/>
</dbReference>
<keyword evidence="6" id="KW-1185">Reference proteome</keyword>
<dbReference type="EMBL" id="JAVDPW010000006">
    <property type="protein sequence ID" value="MDR6291103.1"/>
    <property type="molecule type" value="Genomic_DNA"/>
</dbReference>
<dbReference type="Pfam" id="PF13404">
    <property type="entry name" value="HTH_AsnC-type"/>
    <property type="match status" value="1"/>
</dbReference>
<dbReference type="RefSeq" id="WP_309796066.1">
    <property type="nucleotide sequence ID" value="NZ_JAVDPW010000006.1"/>
</dbReference>
<reference evidence="5 6" key="1">
    <citation type="submission" date="2023-07" db="EMBL/GenBank/DDBJ databases">
        <title>Sorghum-associated microbial communities from plants grown in Nebraska, USA.</title>
        <authorList>
            <person name="Schachtman D."/>
        </authorList>
    </citation>
    <scope>NUCLEOTIDE SEQUENCE [LARGE SCALE GENOMIC DNA]</scope>
    <source>
        <strain evidence="5 6">584</strain>
    </source>
</reference>
<comment type="caution">
    <text evidence="5">The sequence shown here is derived from an EMBL/GenBank/DDBJ whole genome shotgun (WGS) entry which is preliminary data.</text>
</comment>
<dbReference type="InterPro" id="IPR036390">
    <property type="entry name" value="WH_DNA-bd_sf"/>
</dbReference>
<dbReference type="Pfam" id="PF01037">
    <property type="entry name" value="AsnC_trans_reg"/>
    <property type="match status" value="1"/>
</dbReference>
<accession>A0ABU1JR51</accession>
<protein>
    <submittedName>
        <fullName evidence="5">DNA-binding Lrp family transcriptional regulator</fullName>
    </submittedName>
</protein>
<dbReference type="InterPro" id="IPR019888">
    <property type="entry name" value="Tscrpt_reg_AsnC-like"/>
</dbReference>
<sequence length="145" mass="15948">MDDLDHRLLSLLRADSRSPASTLAATLGVSRATVRARIDRLVDTGVIQGFTIVVKAGSQPHVIRAITLIEVEGQAADKVMKRLRGFPEVRALHSTNGRWDLVAEIETDTLEAFDQTLRRIRQVEGISVTETSLMLSSIQTRTAAE</sequence>
<evidence type="ECO:0000256" key="1">
    <source>
        <dbReference type="ARBA" id="ARBA00023015"/>
    </source>
</evidence>
<evidence type="ECO:0000313" key="6">
    <source>
        <dbReference type="Proteomes" id="UP001262410"/>
    </source>
</evidence>
<keyword evidence="3" id="KW-0804">Transcription</keyword>
<dbReference type="SUPFAM" id="SSF46785">
    <property type="entry name" value="Winged helix' DNA-binding domain"/>
    <property type="match status" value="1"/>
</dbReference>
<dbReference type="InterPro" id="IPR036388">
    <property type="entry name" value="WH-like_DNA-bd_sf"/>
</dbReference>
<dbReference type="Gene3D" id="3.30.70.920">
    <property type="match status" value="1"/>
</dbReference>
<dbReference type="GO" id="GO:0003677">
    <property type="term" value="F:DNA binding"/>
    <property type="evidence" value="ECO:0007669"/>
    <property type="project" value="UniProtKB-KW"/>
</dbReference>
<gene>
    <name evidence="5" type="ORF">E9232_003629</name>
</gene>
<evidence type="ECO:0000259" key="4">
    <source>
        <dbReference type="PROSITE" id="PS50956"/>
    </source>
</evidence>
<dbReference type="PANTHER" id="PTHR30154:SF34">
    <property type="entry name" value="TRANSCRIPTIONAL REGULATOR AZLB"/>
    <property type="match status" value="1"/>
</dbReference>
<evidence type="ECO:0000256" key="3">
    <source>
        <dbReference type="ARBA" id="ARBA00023163"/>
    </source>
</evidence>
<dbReference type="InterPro" id="IPR011008">
    <property type="entry name" value="Dimeric_a/b-barrel"/>
</dbReference>
<dbReference type="PANTHER" id="PTHR30154">
    <property type="entry name" value="LEUCINE-RESPONSIVE REGULATORY PROTEIN"/>
    <property type="match status" value="1"/>
</dbReference>
<keyword evidence="1" id="KW-0805">Transcription regulation</keyword>
<evidence type="ECO:0000313" key="5">
    <source>
        <dbReference type="EMBL" id="MDR6291103.1"/>
    </source>
</evidence>
<name>A0ABU1JR51_9PROT</name>